<dbReference type="Proteomes" id="UP001301769">
    <property type="component" value="Unassembled WGS sequence"/>
</dbReference>
<accession>A0AAN7B1Q9</accession>
<evidence type="ECO:0000256" key="8">
    <source>
        <dbReference type="SAM" id="Phobius"/>
    </source>
</evidence>
<dbReference type="InterPro" id="IPR050121">
    <property type="entry name" value="Cytochrome_P450_monoxygenase"/>
</dbReference>
<reference evidence="9" key="2">
    <citation type="submission" date="2023-05" db="EMBL/GenBank/DDBJ databases">
        <authorList>
            <consortium name="Lawrence Berkeley National Laboratory"/>
            <person name="Steindorff A."/>
            <person name="Hensen N."/>
            <person name="Bonometti L."/>
            <person name="Westerberg I."/>
            <person name="Brannstrom I.O."/>
            <person name="Guillou S."/>
            <person name="Cros-Aarteil S."/>
            <person name="Calhoun S."/>
            <person name="Haridas S."/>
            <person name="Kuo A."/>
            <person name="Mondo S."/>
            <person name="Pangilinan J."/>
            <person name="Riley R."/>
            <person name="Labutti K."/>
            <person name="Andreopoulos B."/>
            <person name="Lipzen A."/>
            <person name="Chen C."/>
            <person name="Yanf M."/>
            <person name="Daum C."/>
            <person name="Ng V."/>
            <person name="Clum A."/>
            <person name="Ohm R."/>
            <person name="Martin F."/>
            <person name="Silar P."/>
            <person name="Natvig D."/>
            <person name="Lalanne C."/>
            <person name="Gautier V."/>
            <person name="Ament-Velasquez S.L."/>
            <person name="Kruys A."/>
            <person name="Hutchinson M.I."/>
            <person name="Powell A.J."/>
            <person name="Barry K."/>
            <person name="Miller A.N."/>
            <person name="Grigoriev I.V."/>
            <person name="Debuchy R."/>
            <person name="Gladieux P."/>
            <person name="Thoren M.H."/>
            <person name="Johannesson H."/>
        </authorList>
    </citation>
    <scope>NUCLEOTIDE SEQUENCE</scope>
    <source>
        <strain evidence="9">PSN293</strain>
    </source>
</reference>
<keyword evidence="8" id="KW-1133">Transmembrane helix</keyword>
<evidence type="ECO:0000256" key="5">
    <source>
        <dbReference type="ARBA" id="ARBA00023004"/>
    </source>
</evidence>
<evidence type="ECO:0000256" key="7">
    <source>
        <dbReference type="PIRSR" id="PIRSR602403-1"/>
    </source>
</evidence>
<comment type="cofactor">
    <cofactor evidence="1 7">
        <name>heme</name>
        <dbReference type="ChEBI" id="CHEBI:30413"/>
    </cofactor>
</comment>
<proteinExistence type="inferred from homology"/>
<dbReference type="PANTHER" id="PTHR24305">
    <property type="entry name" value="CYTOCHROME P450"/>
    <property type="match status" value="1"/>
</dbReference>
<dbReference type="InterPro" id="IPR036396">
    <property type="entry name" value="Cyt_P450_sf"/>
</dbReference>
<dbReference type="Gene3D" id="1.10.630.10">
    <property type="entry name" value="Cytochrome P450"/>
    <property type="match status" value="1"/>
</dbReference>
<feature type="binding site" description="axial binding residue" evidence="7">
    <location>
        <position position="477"/>
    </location>
    <ligand>
        <name>heme</name>
        <dbReference type="ChEBI" id="CHEBI:30413"/>
    </ligand>
    <ligandPart>
        <name>Fe</name>
        <dbReference type="ChEBI" id="CHEBI:18248"/>
    </ligandPart>
</feature>
<evidence type="ECO:0000256" key="2">
    <source>
        <dbReference type="ARBA" id="ARBA00010617"/>
    </source>
</evidence>
<keyword evidence="6" id="KW-0560">Oxidoreductase</keyword>
<keyword evidence="5 7" id="KW-0408">Iron</keyword>
<reference evidence="9" key="1">
    <citation type="journal article" date="2023" name="Mol. Phylogenet. Evol.">
        <title>Genome-scale phylogeny and comparative genomics of the fungal order Sordariales.</title>
        <authorList>
            <person name="Hensen N."/>
            <person name="Bonometti L."/>
            <person name="Westerberg I."/>
            <person name="Brannstrom I.O."/>
            <person name="Guillou S."/>
            <person name="Cros-Aarteil S."/>
            <person name="Calhoun S."/>
            <person name="Haridas S."/>
            <person name="Kuo A."/>
            <person name="Mondo S."/>
            <person name="Pangilinan J."/>
            <person name="Riley R."/>
            <person name="LaButti K."/>
            <person name="Andreopoulos B."/>
            <person name="Lipzen A."/>
            <person name="Chen C."/>
            <person name="Yan M."/>
            <person name="Daum C."/>
            <person name="Ng V."/>
            <person name="Clum A."/>
            <person name="Steindorff A."/>
            <person name="Ohm R.A."/>
            <person name="Martin F."/>
            <person name="Silar P."/>
            <person name="Natvig D.O."/>
            <person name="Lalanne C."/>
            <person name="Gautier V."/>
            <person name="Ament-Velasquez S.L."/>
            <person name="Kruys A."/>
            <person name="Hutchinson M.I."/>
            <person name="Powell A.J."/>
            <person name="Barry K."/>
            <person name="Miller A.N."/>
            <person name="Grigoriev I.V."/>
            <person name="Debuchy R."/>
            <person name="Gladieux P."/>
            <person name="Hiltunen Thoren M."/>
            <person name="Johannesson H."/>
        </authorList>
    </citation>
    <scope>NUCLEOTIDE SEQUENCE</scope>
    <source>
        <strain evidence="9">PSN293</strain>
    </source>
</reference>
<dbReference type="PRINTS" id="PR00465">
    <property type="entry name" value="EP450IV"/>
</dbReference>
<dbReference type="Pfam" id="PF00067">
    <property type="entry name" value="p450"/>
    <property type="match status" value="1"/>
</dbReference>
<dbReference type="GO" id="GO:0016705">
    <property type="term" value="F:oxidoreductase activity, acting on paired donors, with incorporation or reduction of molecular oxygen"/>
    <property type="evidence" value="ECO:0007669"/>
    <property type="project" value="InterPro"/>
</dbReference>
<keyword evidence="8" id="KW-0472">Membrane</keyword>
<keyword evidence="8" id="KW-0812">Transmembrane</keyword>
<keyword evidence="6" id="KW-0503">Monooxygenase</keyword>
<dbReference type="GO" id="GO:0004497">
    <property type="term" value="F:monooxygenase activity"/>
    <property type="evidence" value="ECO:0007669"/>
    <property type="project" value="UniProtKB-KW"/>
</dbReference>
<dbReference type="EMBL" id="MU858367">
    <property type="protein sequence ID" value="KAK4206677.1"/>
    <property type="molecule type" value="Genomic_DNA"/>
</dbReference>
<evidence type="ECO:0000256" key="1">
    <source>
        <dbReference type="ARBA" id="ARBA00001971"/>
    </source>
</evidence>
<evidence type="ECO:0000313" key="9">
    <source>
        <dbReference type="EMBL" id="KAK4206677.1"/>
    </source>
</evidence>
<evidence type="ECO:0000256" key="4">
    <source>
        <dbReference type="ARBA" id="ARBA00022723"/>
    </source>
</evidence>
<evidence type="ECO:0000256" key="6">
    <source>
        <dbReference type="ARBA" id="ARBA00023033"/>
    </source>
</evidence>
<dbReference type="InterPro" id="IPR002403">
    <property type="entry name" value="Cyt_P450_E_grp-IV"/>
</dbReference>
<dbReference type="SUPFAM" id="SSF48264">
    <property type="entry name" value="Cytochrome P450"/>
    <property type="match status" value="1"/>
</dbReference>
<feature type="transmembrane region" description="Helical" evidence="8">
    <location>
        <begin position="249"/>
        <end position="273"/>
    </location>
</feature>
<name>A0AAN7B1Q9_9PEZI</name>
<comment type="caution">
    <text evidence="9">The sequence shown here is derived from an EMBL/GenBank/DDBJ whole genome shotgun (WGS) entry which is preliminary data.</text>
</comment>
<dbReference type="AlphaFoldDB" id="A0AAN7B1Q9"/>
<gene>
    <name evidence="9" type="ORF">QBC37DRAFT_458041</name>
</gene>
<evidence type="ECO:0000256" key="3">
    <source>
        <dbReference type="ARBA" id="ARBA00022617"/>
    </source>
</evidence>
<keyword evidence="4 7" id="KW-0479">Metal-binding</keyword>
<dbReference type="GO" id="GO:0020037">
    <property type="term" value="F:heme binding"/>
    <property type="evidence" value="ECO:0007669"/>
    <property type="project" value="InterPro"/>
</dbReference>
<protein>
    <submittedName>
        <fullName evidence="9">Isotrichodermin C-15 hydroxylase</fullName>
    </submittedName>
</protein>
<organism evidence="9 10">
    <name type="scientific">Rhypophila decipiens</name>
    <dbReference type="NCBI Taxonomy" id="261697"/>
    <lineage>
        <taxon>Eukaryota</taxon>
        <taxon>Fungi</taxon>
        <taxon>Dikarya</taxon>
        <taxon>Ascomycota</taxon>
        <taxon>Pezizomycotina</taxon>
        <taxon>Sordariomycetes</taxon>
        <taxon>Sordariomycetidae</taxon>
        <taxon>Sordariales</taxon>
        <taxon>Naviculisporaceae</taxon>
        <taxon>Rhypophila</taxon>
    </lineage>
</organism>
<dbReference type="PANTHER" id="PTHR24305:SF210">
    <property type="entry name" value="CYTOCHROME P450 MONOOXYGENASE ASQL-RELATED"/>
    <property type="match status" value="1"/>
</dbReference>
<evidence type="ECO:0000313" key="10">
    <source>
        <dbReference type="Proteomes" id="UP001301769"/>
    </source>
</evidence>
<dbReference type="InterPro" id="IPR001128">
    <property type="entry name" value="Cyt_P450"/>
</dbReference>
<keyword evidence="3 7" id="KW-0349">Heme</keyword>
<sequence>MTTNPVQGLHFWNYQELGVRLSELIASFTLYQWLLAASGILLVRTLYKYIYNAFFHPLAKYPGPKLGSFSNIWEAYHLASGRWPWDIEAVLNKYGDVVRIAPDSLVFVNPNAFHDIHGPKRHLNETFIKTPSVEGLGDQDDGLLWERDPERHRRVSKLMSPAFSASSLRSKVPVIQKYVDMMMERLKDHGSKEEGVDLTEWLRWMCMDSAADLSFSWEMDNVKNMKTDPFIDAMEAANITGVIHWISKYYPIVLVLAPLVVPWAVTISLPSIIRQLRVKAIERMDMMVNPDKTDRHPDYFDPLLPADQPPPPKTKKTIGYLLTTAGQMMVGAYDPTSVAIWMLFYFLLQNPDAMHTLINEVRSSFHSHDSIEPDKLRTLPWLNACMQETLRLGSTATHHSLPRHSPGATVNGEYIPKGTTCRYSMFTYSRSSRFFHDAKSFRPERWLASGSHEMYNPAFANDDHSAFYPFILGPRQCPGREVARVTMRLVCAKMFWLFDVEQLSKRLDFDRDLNVYGMWVKPDLRVRVTYVQHRAP</sequence>
<feature type="transmembrane region" description="Helical" evidence="8">
    <location>
        <begin position="30"/>
        <end position="47"/>
    </location>
</feature>
<comment type="similarity">
    <text evidence="2">Belongs to the cytochrome P450 family.</text>
</comment>
<keyword evidence="10" id="KW-1185">Reference proteome</keyword>
<dbReference type="GO" id="GO:0005506">
    <property type="term" value="F:iron ion binding"/>
    <property type="evidence" value="ECO:0007669"/>
    <property type="project" value="InterPro"/>
</dbReference>